<evidence type="ECO:0000313" key="2">
    <source>
        <dbReference type="Proteomes" id="UP000006383"/>
    </source>
</evidence>
<accession>A0A0H3AQJ8</accession>
<dbReference type="AlphaFoldDB" id="A0A0H3AQJ8"/>
<name>A0A0H3AQJ8_BRUO2</name>
<dbReference type="Proteomes" id="UP000006383">
    <property type="component" value="Chromosome I"/>
</dbReference>
<dbReference type="KEGG" id="bov:BOV_0339"/>
<dbReference type="EMBL" id="CP000708">
    <property type="protein sequence ID" value="ABQ61974.1"/>
    <property type="molecule type" value="Genomic_DNA"/>
</dbReference>
<protein>
    <submittedName>
        <fullName evidence="1">Uncharacterized protein</fullName>
    </submittedName>
</protein>
<gene>
    <name evidence="1" type="ordered locus">BOV_0339</name>
</gene>
<keyword evidence="2" id="KW-1185">Reference proteome</keyword>
<dbReference type="HOGENOM" id="CLU_2899711_0_0_5"/>
<organism evidence="1 2">
    <name type="scientific">Brucella ovis (strain ATCC 25840 / 63/290 / NCTC 10512)</name>
    <dbReference type="NCBI Taxonomy" id="444178"/>
    <lineage>
        <taxon>Bacteria</taxon>
        <taxon>Pseudomonadati</taxon>
        <taxon>Pseudomonadota</taxon>
        <taxon>Alphaproteobacteria</taxon>
        <taxon>Hyphomicrobiales</taxon>
        <taxon>Brucellaceae</taxon>
        <taxon>Brucella/Ochrobactrum group</taxon>
        <taxon>Brucella</taxon>
    </lineage>
</organism>
<proteinExistence type="predicted"/>
<evidence type="ECO:0000313" key="1">
    <source>
        <dbReference type="EMBL" id="ABQ61974.1"/>
    </source>
</evidence>
<sequence>MEPLQPKAIHLCEEAMMEGQVIFYKNDRIIYRHHIDVQEDDYSKGVNDALIAFQRNYAGFDLASDDIHIRFKKPGDV</sequence>
<reference evidence="2" key="1">
    <citation type="journal article" date="2009" name="PLoS ONE">
        <title>Genome degradation in Brucella ovis corresponds with narrowing of its host range and tissue tropism.</title>
        <authorList>
            <person name="Tsolis R.M."/>
            <person name="Seshadri R."/>
            <person name="Santos R.L."/>
            <person name="Sangari F.J."/>
            <person name="Lobo J.M."/>
            <person name="de Jong M.F."/>
            <person name="Ren Q."/>
            <person name="Myers G."/>
            <person name="Brinkac L.M."/>
            <person name="Nelson W.C."/>
            <person name="Deboy R.T."/>
            <person name="Angiuoli S."/>
            <person name="Khouri H."/>
            <person name="Dimitrov G."/>
            <person name="Robinson J.R."/>
            <person name="Mulligan S."/>
            <person name="Walker R.L."/>
            <person name="Elzer P.E."/>
            <person name="Hassan K.A."/>
            <person name="Paulsen I.T."/>
        </authorList>
    </citation>
    <scope>NUCLEOTIDE SEQUENCE [LARGE SCALE GENOMIC DNA]</scope>
    <source>
        <strain evidence="2">ATCC 25840 / 63/290 / NCTC 10512</strain>
    </source>
</reference>